<feature type="compositionally biased region" description="Low complexity" evidence="1">
    <location>
        <begin position="89"/>
        <end position="116"/>
    </location>
</feature>
<evidence type="ECO:0000313" key="2">
    <source>
        <dbReference type="EMBL" id="ETS81889.1"/>
    </source>
</evidence>
<gene>
    <name evidence="2" type="ORF">PFICI_06891</name>
</gene>
<dbReference type="Gene3D" id="2.60.120.200">
    <property type="match status" value="1"/>
</dbReference>
<dbReference type="OrthoDB" id="42525at2759"/>
<proteinExistence type="predicted"/>
<dbReference type="RefSeq" id="XP_007833663.1">
    <property type="nucleotide sequence ID" value="XM_007835472.1"/>
</dbReference>
<reference evidence="3" key="1">
    <citation type="journal article" date="2015" name="BMC Genomics">
        <title>Genomic and transcriptomic analysis of the endophytic fungus Pestalotiopsis fici reveals its lifestyle and high potential for synthesis of natural products.</title>
        <authorList>
            <person name="Wang X."/>
            <person name="Zhang X."/>
            <person name="Liu L."/>
            <person name="Xiang M."/>
            <person name="Wang W."/>
            <person name="Sun X."/>
            <person name="Che Y."/>
            <person name="Guo L."/>
            <person name="Liu G."/>
            <person name="Guo L."/>
            <person name="Wang C."/>
            <person name="Yin W.B."/>
            <person name="Stadler M."/>
            <person name="Zhang X."/>
            <person name="Liu X."/>
        </authorList>
    </citation>
    <scope>NUCLEOTIDE SEQUENCE [LARGE SCALE GENOMIC DNA]</scope>
    <source>
        <strain evidence="3">W106-1 / CGMCC3.15140</strain>
    </source>
</reference>
<keyword evidence="3" id="KW-1185">Reference proteome</keyword>
<evidence type="ECO:0000256" key="1">
    <source>
        <dbReference type="SAM" id="MobiDB-lite"/>
    </source>
</evidence>
<feature type="region of interest" description="Disordered" evidence="1">
    <location>
        <begin position="1"/>
        <end position="22"/>
    </location>
</feature>
<dbReference type="Pfam" id="PF07081">
    <property type="entry name" value="DUF1349"/>
    <property type="match status" value="1"/>
</dbReference>
<dbReference type="PANTHER" id="PTHR35332">
    <property type="entry name" value="REGULATION OF ENOLASE PROTEIN 1"/>
    <property type="match status" value="1"/>
</dbReference>
<dbReference type="STRING" id="1229662.W3X781"/>
<dbReference type="EMBL" id="KI912112">
    <property type="protein sequence ID" value="ETS81889.1"/>
    <property type="molecule type" value="Genomic_DNA"/>
</dbReference>
<dbReference type="GeneID" id="19271904"/>
<dbReference type="OMA" id="IECNDGA"/>
<dbReference type="eggNOG" id="ENOG502R8HB">
    <property type="taxonomic scope" value="Eukaryota"/>
</dbReference>
<sequence>MADPAQYTHVNQPPPPASAQFDPRSFYISAASKSDIHASPLPKPRHVFTAPVSYHPPLALSAFRRARISLVYTPTQQYDHAGLVMVLSGAQDGGSSSSSSSGENEQQQQGRQHGSSPPADAKHVDRSTSWIKAGLEAKDGAVYLSVVVRAPGGAWCDWSLHVLRPSAAGDAPFSSSNSGQLGFEVGAAVELVRKGNALLVHYIDEAGQPVLLRKVPWVFLDGEERVLPENAGGRAGGPVAWVGAFAARPDPEGRAADDALLVGFRDFEVEAV</sequence>
<dbReference type="HOGENOM" id="CLU_077442_2_1_1"/>
<accession>W3X781</accession>
<name>W3X781_PESFW</name>
<dbReference type="PANTHER" id="PTHR35332:SF2">
    <property type="entry name" value="REGULATION OF ENOLASE PROTEIN 1"/>
    <property type="match status" value="1"/>
</dbReference>
<dbReference type="KEGG" id="pfy:PFICI_06891"/>
<protein>
    <submittedName>
        <fullName evidence="2">Uncharacterized protein</fullName>
    </submittedName>
</protein>
<dbReference type="InParanoid" id="W3X781"/>
<evidence type="ECO:0000313" key="3">
    <source>
        <dbReference type="Proteomes" id="UP000030651"/>
    </source>
</evidence>
<organism evidence="2 3">
    <name type="scientific">Pestalotiopsis fici (strain W106-1 / CGMCC3.15140)</name>
    <dbReference type="NCBI Taxonomy" id="1229662"/>
    <lineage>
        <taxon>Eukaryota</taxon>
        <taxon>Fungi</taxon>
        <taxon>Dikarya</taxon>
        <taxon>Ascomycota</taxon>
        <taxon>Pezizomycotina</taxon>
        <taxon>Sordariomycetes</taxon>
        <taxon>Xylariomycetidae</taxon>
        <taxon>Amphisphaeriales</taxon>
        <taxon>Sporocadaceae</taxon>
        <taxon>Pestalotiopsis</taxon>
    </lineage>
</organism>
<dbReference type="AlphaFoldDB" id="W3X781"/>
<feature type="region of interest" description="Disordered" evidence="1">
    <location>
        <begin position="89"/>
        <end position="125"/>
    </location>
</feature>
<dbReference type="Proteomes" id="UP000030651">
    <property type="component" value="Unassembled WGS sequence"/>
</dbReference>
<dbReference type="InterPro" id="IPR009784">
    <property type="entry name" value="DUF1349"/>
</dbReference>